<protein>
    <recommendedName>
        <fullName evidence="3">DUF1618 domain-containing protein</fullName>
    </recommendedName>
</protein>
<dbReference type="Gramene" id="TraesCS4A02G337700.1">
    <property type="protein sequence ID" value="TraesCS4A02G337700.1.cds1"/>
    <property type="gene ID" value="TraesCS4A02G337700"/>
</dbReference>
<reference evidence="1" key="1">
    <citation type="submission" date="2018-08" db="EMBL/GenBank/DDBJ databases">
        <authorList>
            <person name="Rossello M."/>
        </authorList>
    </citation>
    <scope>NUCLEOTIDE SEQUENCE [LARGE SCALE GENOMIC DNA]</scope>
    <source>
        <strain evidence="1">cv. Chinese Spring</strain>
    </source>
</reference>
<organism evidence="1">
    <name type="scientific">Triticum aestivum</name>
    <name type="common">Wheat</name>
    <dbReference type="NCBI Taxonomy" id="4565"/>
    <lineage>
        <taxon>Eukaryota</taxon>
        <taxon>Viridiplantae</taxon>
        <taxon>Streptophyta</taxon>
        <taxon>Embryophyta</taxon>
        <taxon>Tracheophyta</taxon>
        <taxon>Spermatophyta</taxon>
        <taxon>Magnoliopsida</taxon>
        <taxon>Liliopsida</taxon>
        <taxon>Poales</taxon>
        <taxon>Poaceae</taxon>
        <taxon>BOP clade</taxon>
        <taxon>Pooideae</taxon>
        <taxon>Triticodae</taxon>
        <taxon>Triticeae</taxon>
        <taxon>Triticinae</taxon>
        <taxon>Triticum</taxon>
    </lineage>
</organism>
<dbReference type="PANTHER" id="PTHR33085">
    <property type="entry name" value="OS12G0113100 PROTEIN-RELATED"/>
    <property type="match status" value="1"/>
</dbReference>
<accession>A0A3B6HYK6</accession>
<dbReference type="Gramene" id="TraesCAD_scaffold_075060_01G000100.1">
    <property type="protein sequence ID" value="TraesCAD_scaffold_075060_01G000100.1"/>
    <property type="gene ID" value="TraesCAD_scaffold_075060_01G000100"/>
</dbReference>
<evidence type="ECO:0008006" key="3">
    <source>
        <dbReference type="Google" id="ProtNLM"/>
    </source>
</evidence>
<evidence type="ECO:0000313" key="2">
    <source>
        <dbReference type="Proteomes" id="UP000019116"/>
    </source>
</evidence>
<dbReference type="Gramene" id="TraesNOR4A03G02182670.1">
    <property type="protein sequence ID" value="TraesNOR4A03G02182670.1.CDS1"/>
    <property type="gene ID" value="TraesNOR4A03G02182670"/>
</dbReference>
<dbReference type="Gramene" id="TraesCS4A03G0837300.1">
    <property type="protein sequence ID" value="TraesCS4A03G0837300.1.CDS1"/>
    <property type="gene ID" value="TraesCS4A03G0837300"/>
</dbReference>
<dbReference type="Gramene" id="TraesSTA4A03G02153430.1">
    <property type="protein sequence ID" value="TraesSTA4A03G02153430.1.CDS1"/>
    <property type="gene ID" value="TraesSTA4A03G02153430"/>
</dbReference>
<dbReference type="Gramene" id="TraesPARA_EIv1.0_1226040.1">
    <property type="protein sequence ID" value="TraesPARA_EIv1.0_1226040.1.CDS1"/>
    <property type="gene ID" value="TraesPARA_EIv1.0_1226040"/>
</dbReference>
<proteinExistence type="predicted"/>
<keyword evidence="2" id="KW-1185">Reference proteome</keyword>
<reference evidence="1" key="2">
    <citation type="submission" date="2018-10" db="UniProtKB">
        <authorList>
            <consortium name="EnsemblPlants"/>
        </authorList>
    </citation>
    <scope>IDENTIFICATION</scope>
</reference>
<dbReference type="EnsemblPlants" id="TraesCS4A02G337700.1">
    <property type="protein sequence ID" value="TraesCS4A02G337700.1.cds1"/>
    <property type="gene ID" value="TraesCS4A02G337700"/>
</dbReference>
<dbReference type="PANTHER" id="PTHR33085:SF89">
    <property type="entry name" value="DUF1618 DOMAIN-CONTAINING PROTEIN"/>
    <property type="match status" value="1"/>
</dbReference>
<evidence type="ECO:0000313" key="1">
    <source>
        <dbReference type="EnsemblPlants" id="TraesCS4A02G337700.1.cds1"/>
    </source>
</evidence>
<dbReference type="OMA" id="NTTSHKW"/>
<sequence length="456" mass="50280">MWAWRSFLGQPRHLLLSPLRPFRHGASQLTAALGRDNLIGSRGYASNSNSNGDPHAEANHQHRAAAAVAKRHLYVVLDDHKDGHGIHKLDLAADDDLDGGTGRLPEPPVLRVALPTVRDDAQFAAVGSSIVAISTSITTDVEWQEVVGGGVLIYDTKTAAQVVSPNLPKSLLDAFGYRAAITVGDRLYLLESCGFERYYKYVGHGKTIFASGLHCLTAHAAGGDEDKLWNWQPVSASSQWRWSCTENLLMLPFDADNILAHAVRAPLGAAPHDHEILVSAWRWDRDVNKVTPKTCSFSTTSHKWTCLGDWRMPVVGHAHYDHGLDAWVGLDAVDDGYLCAGNVLSAPSEWKDGRDKLFCLEEDAAAGWSHIDTKLVPVPSPKGGDSEYCLMERLRPKGNGDRYKCLADGENSLLRLTSLCVERGEEGEPVVTARRRARSYNVSRYNEYFEAQAFWM</sequence>
<dbReference type="Gramene" id="TraesMAC4A03G02159010.1">
    <property type="protein sequence ID" value="TraesMAC4A03G02159010.1.CDS1"/>
    <property type="gene ID" value="TraesMAC4A03G02159010"/>
</dbReference>
<name>A0A3B6HYK6_WHEAT</name>
<dbReference type="AlphaFoldDB" id="A0A3B6HYK6"/>
<dbReference type="Proteomes" id="UP000019116">
    <property type="component" value="Chromosome 4A"/>
</dbReference>
<dbReference type="Pfam" id="PF07893">
    <property type="entry name" value="DUF1668"/>
    <property type="match status" value="1"/>
</dbReference>
<dbReference type="Gramene" id="TraesARI4A03G02198490.1">
    <property type="protein sequence ID" value="TraesARI4A03G02198490.1.CDS1"/>
    <property type="gene ID" value="TraesARI4A03G02198490"/>
</dbReference>
<dbReference type="InterPro" id="IPR012871">
    <property type="entry name" value="DUF1668_ORYSA"/>
</dbReference>
<dbReference type="Gramene" id="TraesLDM4A03G02159220.1">
    <property type="protein sequence ID" value="TraesLDM4A03G02159220.1.CDS1"/>
    <property type="gene ID" value="TraesLDM4A03G02159220"/>
</dbReference>